<dbReference type="Pfam" id="PF07235">
    <property type="entry name" value="DUF1427"/>
    <property type="match status" value="1"/>
</dbReference>
<dbReference type="NCBIfam" id="TIGR03510">
    <property type="entry name" value="XapX"/>
    <property type="match status" value="1"/>
</dbReference>
<gene>
    <name evidence="1" type="ORF">RQC66_42025</name>
</gene>
<organism evidence="1 2">
    <name type="scientific">Streptomyces justiciae</name>
    <dbReference type="NCBI Taxonomy" id="2780140"/>
    <lineage>
        <taxon>Bacteria</taxon>
        <taxon>Bacillati</taxon>
        <taxon>Actinomycetota</taxon>
        <taxon>Actinomycetes</taxon>
        <taxon>Kitasatosporales</taxon>
        <taxon>Streptomycetaceae</taxon>
        <taxon>Streptomyces</taxon>
    </lineage>
</organism>
<name>A0ABU3M7F3_9ACTN</name>
<proteinExistence type="predicted"/>
<sequence length="48" mass="4767">MPYVQALLAGTLVGALYAALRVKAPAPPPVALAGLLGILVGQTVLGKL</sequence>
<protein>
    <submittedName>
        <fullName evidence="1">DUF1427 family protein</fullName>
    </submittedName>
</protein>
<comment type="caution">
    <text evidence="1">The sequence shown here is derived from an EMBL/GenBank/DDBJ whole genome shotgun (WGS) entry which is preliminary data.</text>
</comment>
<reference evidence="2" key="1">
    <citation type="submission" date="2023-07" db="EMBL/GenBank/DDBJ databases">
        <title>Draft genome sequence of the endophytic actinobacterium Streptomyces justiciae WPN32, a potential antibiotic producer.</title>
        <authorList>
            <person name="Yasawong M."/>
            <person name="Pana W."/>
            <person name="Ganta P."/>
            <person name="Santapan N."/>
            <person name="Songngamsuk T."/>
            <person name="Phatcharaharikarn M."/>
            <person name="Kerdtoob S."/>
            <person name="Nantapong N."/>
        </authorList>
    </citation>
    <scope>NUCLEOTIDE SEQUENCE [LARGE SCALE GENOMIC DNA]</scope>
    <source>
        <strain evidence="2">WPN32</strain>
    </source>
</reference>
<evidence type="ECO:0000313" key="1">
    <source>
        <dbReference type="EMBL" id="MDT7847318.1"/>
    </source>
</evidence>
<evidence type="ECO:0000313" key="2">
    <source>
        <dbReference type="Proteomes" id="UP001257948"/>
    </source>
</evidence>
<dbReference type="RefSeq" id="WP_314207512.1">
    <property type="nucleotide sequence ID" value="NZ_JAVTLL010000047.1"/>
</dbReference>
<keyword evidence="2" id="KW-1185">Reference proteome</keyword>
<dbReference type="InterPro" id="IPR020017">
    <property type="entry name" value="XapX_domain"/>
</dbReference>
<accession>A0ABU3M7F3</accession>
<dbReference type="Proteomes" id="UP001257948">
    <property type="component" value="Unassembled WGS sequence"/>
</dbReference>
<dbReference type="InterPro" id="IPR009872">
    <property type="entry name" value="DUF1427"/>
</dbReference>
<dbReference type="EMBL" id="JAVTLL010000047">
    <property type="protein sequence ID" value="MDT7847318.1"/>
    <property type="molecule type" value="Genomic_DNA"/>
</dbReference>